<evidence type="ECO:0000256" key="3">
    <source>
        <dbReference type="ARBA" id="ARBA00022741"/>
    </source>
</evidence>
<dbReference type="GO" id="GO:0007018">
    <property type="term" value="P:microtubule-based movement"/>
    <property type="evidence" value="ECO:0007669"/>
    <property type="project" value="InterPro"/>
</dbReference>
<gene>
    <name evidence="11" type="ORF">SDRG_07663</name>
</gene>
<dbReference type="GO" id="GO:0005524">
    <property type="term" value="F:ATP binding"/>
    <property type="evidence" value="ECO:0007669"/>
    <property type="project" value="UniProtKB-UniRule"/>
</dbReference>
<dbReference type="Pfam" id="PF00225">
    <property type="entry name" value="Kinesin"/>
    <property type="match status" value="1"/>
</dbReference>
<sequence>MATSSKRPREAMEPLVIGDAACDAGSAGPPAKSPNLGSSDARRRPSGLKPPRVAKSGLPVPSKIAKALSNQDENDRAANAAGEGSIKKKAGSLPRPRSSLKPPSAMATPSTRSASRGALDAPPDAVTEVPTSASLPSVAARFNEVMPDLGRIDDVAKPRRTKLKPFDYKGRCEEQRATVTELRGLLRTLEEQAKKFELEAVQLDQAMVLQTSLAKQDLVRIRENEAARSDIVDSLQAQLDELKHALDGAIKEKEAFQKQAHDVGAKLQDELASKVTLSTQRSQVAAQLEQLRAEHDLRVAALQNDKVQLEAQRDAAVSDLALVRAQLTRKEEDASGTLKSMRDMQAFAMSTNERLANENKALSEKLASIEVKSKAIEESSAETSATIQRLTSALEASEAAKVDAIALAKESTEACAIAKAELAEQERIAFAEKGVRQVLEAQQRESQKELMAVYAESKAIRSEMERLLAQHGSDKAKFEADRVQLESDKTKAAQALAIEMEALREANVSLESELHTWKTKWHETQEHQNMVEMAALITAQREADVLKLRLKEATTTGLQTMEAKDAAIAELTAKVKEGEMLRRKLHNTIQELRGNVRVFARTRPFLPSDGPATESAIQCDVDGVTMKIKREKETHSFSFDRVFPPVTGQDAVFDEVSEFVQSAIDGYQVCLFSYGQTGSGKTHTMQGSGNGHMRGIIPRSIEKILAECNKNQEAGWRYTLHASFLEIYNEAVRDLLAKKEDAQKSLSIKMLEKHGGVTVPDLTLVEIHAVRDVEGLMERASRLRSVAATDMNEQSSRSHSVFSLYLKGTNDEQGVVLEGRLNLVDLAGSERISRSGATGERLKEAQAINKSLSALTDVFNAIALKNSHVPFRNSKLTYLLQSCLSGDGKTLMMVNLSPTIESTGESLCSLRFAHNVNMCELGKAKRQFKKKTDADA</sequence>
<dbReference type="PRINTS" id="PR00380">
    <property type="entry name" value="KINESINHEAVY"/>
</dbReference>
<evidence type="ECO:0000256" key="7">
    <source>
        <dbReference type="RuleBase" id="RU000394"/>
    </source>
</evidence>
<keyword evidence="12" id="KW-1185">Reference proteome</keyword>
<dbReference type="OMA" id="WHETQEH"/>
<dbReference type="GO" id="GO:0005874">
    <property type="term" value="C:microtubule"/>
    <property type="evidence" value="ECO:0007669"/>
    <property type="project" value="UniProtKB-KW"/>
</dbReference>
<keyword evidence="3 6" id="KW-0547">Nucleotide-binding</keyword>
<dbReference type="GeneID" id="19948390"/>
<feature type="coiled-coil region" evidence="8">
    <location>
        <begin position="172"/>
        <end position="206"/>
    </location>
</feature>
<feature type="binding site" evidence="6">
    <location>
        <begin position="675"/>
        <end position="682"/>
    </location>
    <ligand>
        <name>ATP</name>
        <dbReference type="ChEBI" id="CHEBI:30616"/>
    </ligand>
</feature>
<dbReference type="Proteomes" id="UP000030762">
    <property type="component" value="Unassembled WGS sequence"/>
</dbReference>
<dbReference type="EMBL" id="JH767153">
    <property type="protein sequence ID" value="EQC34862.1"/>
    <property type="molecule type" value="Genomic_DNA"/>
</dbReference>
<evidence type="ECO:0000256" key="5">
    <source>
        <dbReference type="ARBA" id="ARBA00023175"/>
    </source>
</evidence>
<feature type="domain" description="Kinesin motor" evidence="10">
    <location>
        <begin position="595"/>
        <end position="919"/>
    </location>
</feature>
<evidence type="ECO:0000256" key="9">
    <source>
        <dbReference type="SAM" id="MobiDB-lite"/>
    </source>
</evidence>
<dbReference type="GO" id="GO:0003777">
    <property type="term" value="F:microtubule motor activity"/>
    <property type="evidence" value="ECO:0007669"/>
    <property type="project" value="InterPro"/>
</dbReference>
<dbReference type="InterPro" id="IPR036961">
    <property type="entry name" value="Kinesin_motor_dom_sf"/>
</dbReference>
<dbReference type="PROSITE" id="PS00411">
    <property type="entry name" value="KINESIN_MOTOR_1"/>
    <property type="match status" value="1"/>
</dbReference>
<name>T0RWV7_SAPDV</name>
<dbReference type="OrthoDB" id="3176171at2759"/>
<dbReference type="InterPro" id="IPR027417">
    <property type="entry name" value="P-loop_NTPase"/>
</dbReference>
<feature type="compositionally biased region" description="Low complexity" evidence="9">
    <location>
        <begin position="92"/>
        <end position="104"/>
    </location>
</feature>
<dbReference type="InterPro" id="IPR019821">
    <property type="entry name" value="Kinesin_motor_CS"/>
</dbReference>
<dbReference type="GO" id="GO:0008017">
    <property type="term" value="F:microtubule binding"/>
    <property type="evidence" value="ECO:0007669"/>
    <property type="project" value="InterPro"/>
</dbReference>
<dbReference type="PANTHER" id="PTHR47972:SF45">
    <property type="entry name" value="PROTEIN CLARET SEGREGATIONAL"/>
    <property type="match status" value="1"/>
</dbReference>
<evidence type="ECO:0000256" key="4">
    <source>
        <dbReference type="ARBA" id="ARBA00022840"/>
    </source>
</evidence>
<feature type="coiled-coil region" evidence="8">
    <location>
        <begin position="232"/>
        <end position="319"/>
    </location>
</feature>
<evidence type="ECO:0000313" key="11">
    <source>
        <dbReference type="EMBL" id="EQC34862.1"/>
    </source>
</evidence>
<feature type="coiled-coil region" evidence="8">
    <location>
        <begin position="493"/>
        <end position="556"/>
    </location>
</feature>
<keyword evidence="4 6" id="KW-0067">ATP-binding</keyword>
<dbReference type="RefSeq" id="XP_008611734.1">
    <property type="nucleotide sequence ID" value="XM_008613512.1"/>
</dbReference>
<dbReference type="InterPro" id="IPR027640">
    <property type="entry name" value="Kinesin-like_fam"/>
</dbReference>
<accession>T0RWV7</accession>
<dbReference type="CDD" id="cd01366">
    <property type="entry name" value="KISc_C_terminal"/>
    <property type="match status" value="1"/>
</dbReference>
<protein>
    <recommendedName>
        <fullName evidence="7">Kinesin-like protein</fullName>
    </recommendedName>
</protein>
<evidence type="ECO:0000256" key="2">
    <source>
        <dbReference type="ARBA" id="ARBA00022701"/>
    </source>
</evidence>
<comment type="similarity">
    <text evidence="1">Belongs to the TRAFAC class myosin-kinesin ATPase superfamily. Kinesin family. KIN-14 subfamily.</text>
</comment>
<feature type="region of interest" description="Disordered" evidence="9">
    <location>
        <begin position="1"/>
        <end position="132"/>
    </location>
</feature>
<evidence type="ECO:0000256" key="1">
    <source>
        <dbReference type="ARBA" id="ARBA00010899"/>
    </source>
</evidence>
<dbReference type="STRING" id="1156394.T0RWV7"/>
<dbReference type="AlphaFoldDB" id="T0RWV7"/>
<evidence type="ECO:0000256" key="6">
    <source>
        <dbReference type="PROSITE-ProRule" id="PRU00283"/>
    </source>
</evidence>
<dbReference type="SMART" id="SM00129">
    <property type="entry name" value="KISc"/>
    <property type="match status" value="1"/>
</dbReference>
<dbReference type="InParanoid" id="T0RWV7"/>
<evidence type="ECO:0000313" key="12">
    <source>
        <dbReference type="Proteomes" id="UP000030762"/>
    </source>
</evidence>
<keyword evidence="8" id="KW-0175">Coiled coil</keyword>
<dbReference type="VEuPathDB" id="FungiDB:SDRG_07663"/>
<organism evidence="11 12">
    <name type="scientific">Saprolegnia diclina (strain VS20)</name>
    <dbReference type="NCBI Taxonomy" id="1156394"/>
    <lineage>
        <taxon>Eukaryota</taxon>
        <taxon>Sar</taxon>
        <taxon>Stramenopiles</taxon>
        <taxon>Oomycota</taxon>
        <taxon>Saprolegniomycetes</taxon>
        <taxon>Saprolegniales</taxon>
        <taxon>Saprolegniaceae</taxon>
        <taxon>Saprolegnia</taxon>
    </lineage>
</organism>
<dbReference type="PROSITE" id="PS50067">
    <property type="entry name" value="KINESIN_MOTOR_2"/>
    <property type="match status" value="1"/>
</dbReference>
<evidence type="ECO:0000259" key="10">
    <source>
        <dbReference type="PROSITE" id="PS50067"/>
    </source>
</evidence>
<dbReference type="PANTHER" id="PTHR47972">
    <property type="entry name" value="KINESIN-LIKE PROTEIN KLP-3"/>
    <property type="match status" value="1"/>
</dbReference>
<feature type="coiled-coil region" evidence="8">
    <location>
        <begin position="352"/>
        <end position="379"/>
    </location>
</feature>
<dbReference type="InterPro" id="IPR001752">
    <property type="entry name" value="Kinesin_motor_dom"/>
</dbReference>
<dbReference type="Gene3D" id="3.40.850.10">
    <property type="entry name" value="Kinesin motor domain"/>
    <property type="match status" value="1"/>
</dbReference>
<proteinExistence type="inferred from homology"/>
<dbReference type="eggNOG" id="KOG0239">
    <property type="taxonomic scope" value="Eukaryota"/>
</dbReference>
<keyword evidence="2 7" id="KW-0493">Microtubule</keyword>
<reference evidence="11 12" key="1">
    <citation type="submission" date="2012-04" db="EMBL/GenBank/DDBJ databases">
        <title>The Genome Sequence of Saprolegnia declina VS20.</title>
        <authorList>
            <consortium name="The Broad Institute Genome Sequencing Platform"/>
            <person name="Russ C."/>
            <person name="Nusbaum C."/>
            <person name="Tyler B."/>
            <person name="van West P."/>
            <person name="Dieguez-Uribeondo J."/>
            <person name="de Bruijn I."/>
            <person name="Tripathy S."/>
            <person name="Jiang R."/>
            <person name="Young S.K."/>
            <person name="Zeng Q."/>
            <person name="Gargeya S."/>
            <person name="Fitzgerald M."/>
            <person name="Haas B."/>
            <person name="Abouelleil A."/>
            <person name="Alvarado L."/>
            <person name="Arachchi H.M."/>
            <person name="Berlin A."/>
            <person name="Chapman S.B."/>
            <person name="Goldberg J."/>
            <person name="Griggs A."/>
            <person name="Gujja S."/>
            <person name="Hansen M."/>
            <person name="Howarth C."/>
            <person name="Imamovic A."/>
            <person name="Larimer J."/>
            <person name="McCowen C."/>
            <person name="Montmayeur A."/>
            <person name="Murphy C."/>
            <person name="Neiman D."/>
            <person name="Pearson M."/>
            <person name="Priest M."/>
            <person name="Roberts A."/>
            <person name="Saif S."/>
            <person name="Shea T."/>
            <person name="Sisk P."/>
            <person name="Sykes S."/>
            <person name="Wortman J."/>
            <person name="Nusbaum C."/>
            <person name="Birren B."/>
        </authorList>
    </citation>
    <scope>NUCLEOTIDE SEQUENCE [LARGE SCALE GENOMIC DNA]</scope>
    <source>
        <strain evidence="11 12">VS20</strain>
    </source>
</reference>
<evidence type="ECO:0000256" key="8">
    <source>
        <dbReference type="SAM" id="Coils"/>
    </source>
</evidence>
<keyword evidence="5 6" id="KW-0505">Motor protein</keyword>
<dbReference type="SUPFAM" id="SSF52540">
    <property type="entry name" value="P-loop containing nucleoside triphosphate hydrolases"/>
    <property type="match status" value="1"/>
</dbReference>